<accession>A0A077ZFT5</accession>
<dbReference type="EMBL" id="HG806518">
    <property type="protein sequence ID" value="CDW59201.1"/>
    <property type="molecule type" value="Genomic_DNA"/>
</dbReference>
<keyword evidence="4" id="KW-0539">Nucleus</keyword>
<comment type="subcellular location">
    <subcellularLocation>
        <location evidence="2">Cytoplasm</location>
    </subcellularLocation>
    <subcellularLocation>
        <location evidence="1">Nucleus</location>
    </subcellularLocation>
</comment>
<dbReference type="GO" id="GO:0005634">
    <property type="term" value="C:nucleus"/>
    <property type="evidence" value="ECO:0007669"/>
    <property type="project" value="UniProtKB-SubCell"/>
</dbReference>
<evidence type="ECO:0000256" key="1">
    <source>
        <dbReference type="ARBA" id="ARBA00004123"/>
    </source>
</evidence>
<dbReference type="AlphaFoldDB" id="A0A077ZFT5"/>
<proteinExistence type="predicted"/>
<keyword evidence="6" id="KW-1185">Reference proteome</keyword>
<evidence type="ECO:0000313" key="5">
    <source>
        <dbReference type="EMBL" id="CDW59201.1"/>
    </source>
</evidence>
<dbReference type="STRING" id="36087.A0A077ZFT5"/>
<organism evidence="5 6">
    <name type="scientific">Trichuris trichiura</name>
    <name type="common">Whipworm</name>
    <name type="synonym">Trichocephalus trichiurus</name>
    <dbReference type="NCBI Taxonomy" id="36087"/>
    <lineage>
        <taxon>Eukaryota</taxon>
        <taxon>Metazoa</taxon>
        <taxon>Ecdysozoa</taxon>
        <taxon>Nematoda</taxon>
        <taxon>Enoplea</taxon>
        <taxon>Dorylaimia</taxon>
        <taxon>Trichinellida</taxon>
        <taxon>Trichuridae</taxon>
        <taxon>Trichuris</taxon>
    </lineage>
</organism>
<keyword evidence="3" id="KW-0963">Cytoplasm</keyword>
<dbReference type="Proteomes" id="UP000030665">
    <property type="component" value="Unassembled WGS sequence"/>
</dbReference>
<gene>
    <name evidence="5" type="ORF">TTRE_0000753101</name>
</gene>
<name>A0A077ZFT5_TRITR</name>
<evidence type="ECO:0000256" key="2">
    <source>
        <dbReference type="ARBA" id="ARBA00004496"/>
    </source>
</evidence>
<protein>
    <submittedName>
        <fullName evidence="5">Uncharacterized protein</fullName>
    </submittedName>
</protein>
<evidence type="ECO:0000256" key="4">
    <source>
        <dbReference type="ARBA" id="ARBA00023242"/>
    </source>
</evidence>
<evidence type="ECO:0000256" key="3">
    <source>
        <dbReference type="ARBA" id="ARBA00022490"/>
    </source>
</evidence>
<evidence type="ECO:0000313" key="6">
    <source>
        <dbReference type="Proteomes" id="UP000030665"/>
    </source>
</evidence>
<dbReference type="GO" id="GO:0005737">
    <property type="term" value="C:cytoplasm"/>
    <property type="evidence" value="ECO:0007669"/>
    <property type="project" value="UniProtKB-SubCell"/>
</dbReference>
<reference evidence="5" key="1">
    <citation type="submission" date="2014-01" db="EMBL/GenBank/DDBJ databases">
        <authorList>
            <person name="Aslett M."/>
        </authorList>
    </citation>
    <scope>NUCLEOTIDE SEQUENCE</scope>
</reference>
<sequence length="429" mass="49390">MDPLTVKEQELSCSARKLLPSNSQWSFQHALFFARYNGLFYDYWQDTKHVLATLLSDMSLCQACWNESNRVNASISFPSKEYALLSEGAGRLLIFFTGDRSNCNTWKQLTKEAFVVVDSKICPGNNEGFQIDCALQCIQKIEGGDQKFLHSEVNVFTFARSPFKWLQVNRFPALNLNTLTQFYCFVDCLRNYLLCVLGIEWNSLIPTDQRGEYRKSLEVLEEICDRLEQFTSSEEVATKMEDYQQAFNTEQLEECDVPESQTAFLTWLDGNSHDILRQADIGGYPFLFSVKCDARMPPLFCLRHLVDGVLWQVSDHCWSHFATFNAFGYIQAGNANRKYYACATDCSYAYVAEEKKRVRLYWQPHKLNSVLTNRRTGEKVETRAVQQMVTLNNQEEIWGIVALPDFMFILTESRLIAVKVRESILPATG</sequence>
<reference evidence="5" key="2">
    <citation type="submission" date="2014-03" db="EMBL/GenBank/DDBJ databases">
        <title>The whipworm genome and dual-species transcriptomics of an intimate host-pathogen interaction.</title>
        <authorList>
            <person name="Foth B.J."/>
            <person name="Tsai I.J."/>
            <person name="Reid A.J."/>
            <person name="Bancroft A.J."/>
            <person name="Nichol S."/>
            <person name="Tracey A."/>
            <person name="Holroyd N."/>
            <person name="Cotton J.A."/>
            <person name="Stanley E.J."/>
            <person name="Zarowiecki M."/>
            <person name="Liu J.Z."/>
            <person name="Huckvale T."/>
            <person name="Cooper P.J."/>
            <person name="Grencis R.K."/>
            <person name="Berriman M."/>
        </authorList>
    </citation>
    <scope>NUCLEOTIDE SEQUENCE [LARGE SCALE GENOMIC DNA]</scope>
</reference>
<dbReference type="PANTHER" id="PTHR21664">
    <property type="entry name" value="CHRONIC MYELOGENOUS LEUKEMIA TUMOR ANTIGEN 66"/>
    <property type="match status" value="1"/>
</dbReference>
<dbReference type="PANTHER" id="PTHR21664:SF1">
    <property type="entry name" value="NUDC DOMAIN-CONTAINING PROTEIN 1"/>
    <property type="match status" value="1"/>
</dbReference>
<dbReference type="OrthoDB" id="428655at2759"/>
<dbReference type="InterPro" id="IPR037895">
    <property type="entry name" value="NUDCD1"/>
</dbReference>